<keyword evidence="2" id="KW-1185">Reference proteome</keyword>
<gene>
    <name evidence="1" type="ORF">GGR03_000635</name>
</gene>
<dbReference type="Proteomes" id="UP000588647">
    <property type="component" value="Unassembled WGS sequence"/>
</dbReference>
<proteinExistence type="predicted"/>
<dbReference type="EMBL" id="JACIEM010000001">
    <property type="protein sequence ID" value="MBB4001588.1"/>
    <property type="molecule type" value="Genomic_DNA"/>
</dbReference>
<dbReference type="AlphaFoldDB" id="A0A7W6HAZ3"/>
<sequence length="53" mass="5942">MDLKALKTFRHGNENVRRGAKVTMTEARGKEHVARGLVEEIKAPKPKAEKAKD</sequence>
<evidence type="ECO:0000313" key="1">
    <source>
        <dbReference type="EMBL" id="MBB4001588.1"/>
    </source>
</evidence>
<protein>
    <submittedName>
        <fullName evidence="1">Uncharacterized protein</fullName>
    </submittedName>
</protein>
<evidence type="ECO:0000313" key="2">
    <source>
        <dbReference type="Proteomes" id="UP000588647"/>
    </source>
</evidence>
<comment type="caution">
    <text evidence="1">The sequence shown here is derived from an EMBL/GenBank/DDBJ whole genome shotgun (WGS) entry which is preliminary data.</text>
</comment>
<organism evidence="1 2">
    <name type="scientific">Aurantimonas endophytica</name>
    <dbReference type="NCBI Taxonomy" id="1522175"/>
    <lineage>
        <taxon>Bacteria</taxon>
        <taxon>Pseudomonadati</taxon>
        <taxon>Pseudomonadota</taxon>
        <taxon>Alphaproteobacteria</taxon>
        <taxon>Hyphomicrobiales</taxon>
        <taxon>Aurantimonadaceae</taxon>
        <taxon>Aurantimonas</taxon>
    </lineage>
</organism>
<reference evidence="1 2" key="1">
    <citation type="submission" date="2020-08" db="EMBL/GenBank/DDBJ databases">
        <title>Genomic Encyclopedia of Type Strains, Phase IV (KMG-IV): sequencing the most valuable type-strain genomes for metagenomic binning, comparative biology and taxonomic classification.</title>
        <authorList>
            <person name="Goeker M."/>
        </authorList>
    </citation>
    <scope>NUCLEOTIDE SEQUENCE [LARGE SCALE GENOMIC DNA]</scope>
    <source>
        <strain evidence="1 2">DSM 103570</strain>
    </source>
</reference>
<dbReference type="RefSeq" id="WP_183206100.1">
    <property type="nucleotide sequence ID" value="NZ_JAAAMM010000001.1"/>
</dbReference>
<accession>A0A7W6HAZ3</accession>
<name>A0A7W6HAZ3_9HYPH</name>